<dbReference type="PANTHER" id="PTHR30237">
    <property type="entry name" value="MURAMOYLTETRAPEPTIDE CARBOXYPEPTIDASE"/>
    <property type="match status" value="1"/>
</dbReference>
<dbReference type="Pfam" id="PF17676">
    <property type="entry name" value="Peptidase_S66C"/>
    <property type="match status" value="1"/>
</dbReference>
<dbReference type="CDD" id="cd07025">
    <property type="entry name" value="Peptidase_S66"/>
    <property type="match status" value="1"/>
</dbReference>
<evidence type="ECO:0000256" key="1">
    <source>
        <dbReference type="ARBA" id="ARBA00010233"/>
    </source>
</evidence>
<dbReference type="GO" id="GO:0106415">
    <property type="term" value="F:muramoyltetrapeptide carboxypeptidase activity"/>
    <property type="evidence" value="ECO:0007669"/>
    <property type="project" value="UniProtKB-EC"/>
</dbReference>
<comment type="similarity">
    <text evidence="1">Belongs to the peptidase S66 family.</text>
</comment>
<name>A0A6L6IKR5_9ENTR</name>
<feature type="active site" description="Nucleophile" evidence="6">
    <location>
        <position position="106"/>
    </location>
</feature>
<sequence>MPRFHLIAPSGYCINQQAAQRGLQRLVAAGHRVDNIDVIPRRCQRFAGTDAQRLADVNGLAELTAPGIIVMPVRGGYGASRLLPDIDWSRLIARQRRDPLLICGHSDFTAIQCGLLALGGAITFSGPMLAGNFGAGELNAFTEEHFWRALRHAQFTLEWQGDGPRCEVEGTLWGGNLAMLVSLMGTPWMPEIDGGVLVLEDVNEQPFRVERMLLQLLNAGVLQRQSAVVLGSFSGGAANDYDAGYDLAAVRAFLRDRLAVPLIDGLDFGHEPRTVTLPLGARAVLKKDENGVRLTLSGHPVL</sequence>
<evidence type="ECO:0000256" key="5">
    <source>
        <dbReference type="ARBA" id="ARBA00022825"/>
    </source>
</evidence>
<comment type="caution">
    <text evidence="9">The sequence shown here is derived from an EMBL/GenBank/DDBJ whole genome shotgun (WGS) entry which is preliminary data.</text>
</comment>
<keyword evidence="2 9" id="KW-0121">Carboxypeptidase</keyword>
<dbReference type="InterPro" id="IPR003507">
    <property type="entry name" value="S66_fam"/>
</dbReference>
<accession>A0A6L6IKR5</accession>
<dbReference type="InterPro" id="IPR040449">
    <property type="entry name" value="Peptidase_S66_N"/>
</dbReference>
<gene>
    <name evidence="9" type="primary">ldcA</name>
    <name evidence="9" type="ORF">GJV78_12965</name>
</gene>
<dbReference type="InterPro" id="IPR029062">
    <property type="entry name" value="Class_I_gatase-like"/>
</dbReference>
<evidence type="ECO:0000256" key="4">
    <source>
        <dbReference type="ARBA" id="ARBA00022801"/>
    </source>
</evidence>
<dbReference type="SUPFAM" id="SSF141986">
    <property type="entry name" value="LD-carboxypeptidase A C-terminal domain-like"/>
    <property type="match status" value="1"/>
</dbReference>
<reference evidence="9 10" key="1">
    <citation type="submission" date="2019-11" db="EMBL/GenBank/DDBJ databases">
        <title>Escherichia alba sp. nov. isolated from the gut of plastic-eating superworms Zophobas atratus.</title>
        <authorList>
            <person name="Yang Y."/>
        </authorList>
    </citation>
    <scope>NUCLEOTIDE SEQUENCE [LARGE SCALE GENOMIC DNA]</scope>
    <source>
        <strain evidence="10">BIT-B35</strain>
    </source>
</reference>
<evidence type="ECO:0000313" key="9">
    <source>
        <dbReference type="EMBL" id="MTH47149.1"/>
    </source>
</evidence>
<dbReference type="GO" id="GO:0006508">
    <property type="term" value="P:proteolysis"/>
    <property type="evidence" value="ECO:0007669"/>
    <property type="project" value="UniProtKB-KW"/>
</dbReference>
<dbReference type="OrthoDB" id="9807329at2"/>
<feature type="active site" description="Charge relay system" evidence="6">
    <location>
        <position position="270"/>
    </location>
</feature>
<dbReference type="EMBL" id="WMJZ01000017">
    <property type="protein sequence ID" value="MTH47149.1"/>
    <property type="molecule type" value="Genomic_DNA"/>
</dbReference>
<dbReference type="Gene3D" id="3.50.30.60">
    <property type="entry name" value="LD-carboxypeptidase A C-terminal domain-like"/>
    <property type="match status" value="1"/>
</dbReference>
<dbReference type="InterPro" id="IPR040921">
    <property type="entry name" value="Peptidase_S66C"/>
</dbReference>
<evidence type="ECO:0000256" key="3">
    <source>
        <dbReference type="ARBA" id="ARBA00022670"/>
    </source>
</evidence>
<keyword evidence="5" id="KW-0720">Serine protease</keyword>
<dbReference type="InterPro" id="IPR027461">
    <property type="entry name" value="Carboxypeptidase_A_C_sf"/>
</dbReference>
<dbReference type="EC" id="3.4.17.13" evidence="9"/>
<dbReference type="NCBIfam" id="NF008424">
    <property type="entry name" value="PRK11253.1"/>
    <property type="match status" value="1"/>
</dbReference>
<evidence type="ECO:0000259" key="8">
    <source>
        <dbReference type="Pfam" id="PF17676"/>
    </source>
</evidence>
<protein>
    <submittedName>
        <fullName evidence="9">Muramoyltetrapeptide carboxypeptidase</fullName>
        <ecNumber evidence="9">3.4.17.13</ecNumber>
    </submittedName>
</protein>
<feature type="domain" description="LD-carboxypeptidase C-terminal" evidence="8">
    <location>
        <begin position="169"/>
        <end position="285"/>
    </location>
</feature>
<dbReference type="InterPro" id="IPR027478">
    <property type="entry name" value="LdcA_N"/>
</dbReference>
<dbReference type="Proteomes" id="UP000477739">
    <property type="component" value="Unassembled WGS sequence"/>
</dbReference>
<evidence type="ECO:0000256" key="2">
    <source>
        <dbReference type="ARBA" id="ARBA00022645"/>
    </source>
</evidence>
<organism evidence="9 10">
    <name type="scientific">Intestinirhabdus alba</name>
    <dbReference type="NCBI Taxonomy" id="2899544"/>
    <lineage>
        <taxon>Bacteria</taxon>
        <taxon>Pseudomonadati</taxon>
        <taxon>Pseudomonadota</taxon>
        <taxon>Gammaproteobacteria</taxon>
        <taxon>Enterobacterales</taxon>
        <taxon>Enterobacteriaceae</taxon>
        <taxon>Intestinirhabdus</taxon>
    </lineage>
</organism>
<feature type="active site" description="Charge relay system" evidence="6">
    <location>
        <position position="200"/>
    </location>
</feature>
<dbReference type="SUPFAM" id="SSF52317">
    <property type="entry name" value="Class I glutamine amidotransferase-like"/>
    <property type="match status" value="1"/>
</dbReference>
<dbReference type="PIRSF" id="PIRSF028757">
    <property type="entry name" value="LD-carboxypeptidase"/>
    <property type="match status" value="1"/>
</dbReference>
<dbReference type="PANTHER" id="PTHR30237:SF2">
    <property type="entry name" value="MUREIN TETRAPEPTIDE CARBOXYPEPTIDASE"/>
    <property type="match status" value="1"/>
</dbReference>
<evidence type="ECO:0000256" key="6">
    <source>
        <dbReference type="PIRSR" id="PIRSR028757-1"/>
    </source>
</evidence>
<proteinExistence type="inferred from homology"/>
<dbReference type="GO" id="GO:0008236">
    <property type="term" value="F:serine-type peptidase activity"/>
    <property type="evidence" value="ECO:0007669"/>
    <property type="project" value="UniProtKB-KW"/>
</dbReference>
<feature type="domain" description="LD-carboxypeptidase N-terminal" evidence="7">
    <location>
        <begin position="6"/>
        <end position="126"/>
    </location>
</feature>
<dbReference type="AlphaFoldDB" id="A0A6L6IKR5"/>
<evidence type="ECO:0000313" key="10">
    <source>
        <dbReference type="Proteomes" id="UP000477739"/>
    </source>
</evidence>
<dbReference type="RefSeq" id="WP_155108752.1">
    <property type="nucleotide sequence ID" value="NZ_WMJZ01000017.1"/>
</dbReference>
<keyword evidence="4 9" id="KW-0378">Hydrolase</keyword>
<evidence type="ECO:0000259" key="7">
    <source>
        <dbReference type="Pfam" id="PF02016"/>
    </source>
</evidence>
<keyword evidence="3" id="KW-0645">Protease</keyword>
<keyword evidence="10" id="KW-1185">Reference proteome</keyword>
<dbReference type="Gene3D" id="3.40.50.10740">
    <property type="entry name" value="Class I glutamine amidotransferase-like"/>
    <property type="match status" value="1"/>
</dbReference>
<dbReference type="Pfam" id="PF02016">
    <property type="entry name" value="Peptidase_S66"/>
    <property type="match status" value="1"/>
</dbReference>